<evidence type="ECO:0000256" key="1">
    <source>
        <dbReference type="ARBA" id="ARBA00023015"/>
    </source>
</evidence>
<name>A0ABD6ACS2_9EURY</name>
<evidence type="ECO:0000256" key="2">
    <source>
        <dbReference type="ARBA" id="ARBA00023163"/>
    </source>
</evidence>
<dbReference type="SUPFAM" id="SSF88659">
    <property type="entry name" value="Sigma3 and sigma4 domains of RNA polymerase sigma factors"/>
    <property type="match status" value="1"/>
</dbReference>
<dbReference type="EMBL" id="JBHTBF010000002">
    <property type="protein sequence ID" value="MFC7317997.1"/>
    <property type="molecule type" value="Genomic_DNA"/>
</dbReference>
<evidence type="ECO:0000259" key="4">
    <source>
        <dbReference type="Pfam" id="PF15915"/>
    </source>
</evidence>
<feature type="domain" description="Bacterioopsin transcriptional activator GAF and HTH associated" evidence="4">
    <location>
        <begin position="6"/>
        <end position="142"/>
    </location>
</feature>
<keyword evidence="2" id="KW-0804">Transcription</keyword>
<dbReference type="InterPro" id="IPR031803">
    <property type="entry name" value="BAT_GAF/HTH-assoc"/>
</dbReference>
<comment type="caution">
    <text evidence="5">The sequence shown here is derived from an EMBL/GenBank/DDBJ whole genome shotgun (WGS) entry which is preliminary data.</text>
</comment>
<evidence type="ECO:0000313" key="5">
    <source>
        <dbReference type="EMBL" id="MFC7317997.1"/>
    </source>
</evidence>
<accession>A0ABD6ACS2</accession>
<reference evidence="5 6" key="1">
    <citation type="journal article" date="2019" name="Int. J. Syst. Evol. Microbiol.">
        <title>The Global Catalogue of Microorganisms (GCM) 10K type strain sequencing project: providing services to taxonomists for standard genome sequencing and annotation.</title>
        <authorList>
            <consortium name="The Broad Institute Genomics Platform"/>
            <consortium name="The Broad Institute Genome Sequencing Center for Infectious Disease"/>
            <person name="Wu L."/>
            <person name="Ma J."/>
        </authorList>
    </citation>
    <scope>NUCLEOTIDE SEQUENCE [LARGE SCALE GENOMIC DNA]</scope>
    <source>
        <strain evidence="5 6">PSR21</strain>
    </source>
</reference>
<dbReference type="AlphaFoldDB" id="A0ABD6ACS2"/>
<protein>
    <submittedName>
        <fullName evidence="5">Helix-turn-helix domain-containing protein</fullName>
    </submittedName>
</protein>
<dbReference type="PANTHER" id="PTHR34236:SF1">
    <property type="entry name" value="DIMETHYL SULFOXIDE REDUCTASE TRANSCRIPTIONAL ACTIVATOR"/>
    <property type="match status" value="1"/>
</dbReference>
<feature type="domain" description="HTH bat-type" evidence="3">
    <location>
        <begin position="157"/>
        <end position="207"/>
    </location>
</feature>
<dbReference type="Proteomes" id="UP001596547">
    <property type="component" value="Unassembled WGS sequence"/>
</dbReference>
<dbReference type="Pfam" id="PF15915">
    <property type="entry name" value="BAT"/>
    <property type="match status" value="1"/>
</dbReference>
<dbReference type="Pfam" id="PF04967">
    <property type="entry name" value="HTH_10"/>
    <property type="match status" value="1"/>
</dbReference>
<dbReference type="InterPro" id="IPR007050">
    <property type="entry name" value="HTH_bacterioopsin"/>
</dbReference>
<keyword evidence="1" id="KW-0805">Transcription regulation</keyword>
<organism evidence="5 6">
    <name type="scientific">Halomarina halobia</name>
    <dbReference type="NCBI Taxonomy" id="3033386"/>
    <lineage>
        <taxon>Archaea</taxon>
        <taxon>Methanobacteriati</taxon>
        <taxon>Methanobacteriota</taxon>
        <taxon>Stenosarchaea group</taxon>
        <taxon>Halobacteria</taxon>
        <taxon>Halobacteriales</taxon>
        <taxon>Natronomonadaceae</taxon>
        <taxon>Halomarina</taxon>
    </lineage>
</organism>
<dbReference type="InterPro" id="IPR013324">
    <property type="entry name" value="RNA_pol_sigma_r3/r4-like"/>
</dbReference>
<evidence type="ECO:0000259" key="3">
    <source>
        <dbReference type="Pfam" id="PF04967"/>
    </source>
</evidence>
<keyword evidence="6" id="KW-1185">Reference proteome</keyword>
<evidence type="ECO:0000313" key="6">
    <source>
        <dbReference type="Proteomes" id="UP001596547"/>
    </source>
</evidence>
<proteinExistence type="predicted"/>
<dbReference type="PANTHER" id="PTHR34236">
    <property type="entry name" value="DIMETHYL SULFOXIDE REDUCTASE TRANSCRIPTIONAL ACTIVATOR"/>
    <property type="match status" value="1"/>
</dbReference>
<dbReference type="RefSeq" id="WP_276302769.1">
    <property type="nucleotide sequence ID" value="NZ_CP119992.1"/>
</dbReference>
<gene>
    <name evidence="5" type="ORF">ACFQPE_14510</name>
</gene>
<dbReference type="GeneID" id="79315320"/>
<sequence length="216" mass="24654">MATIVDFTLPVEAFPLGDALTAEPEMRIELERIVPTEEGVLPFFWAWDSGDFEGFERRVHEKRAVESLTAVDRVDTGVLYRARWNHAVAGLVAGVTAVEASILEARGTVDGWRFELRFPDRDALRRFRAYAVENEIPLQLRRLYSVTEMRTGEQYDLTEDQRATLVAAYERGYFDDPRRVTQQELADHFGVSQRAISQRIQRGLHRLVGGTLAADR</sequence>